<protein>
    <submittedName>
        <fullName evidence="2">Uncharacterized protein</fullName>
    </submittedName>
</protein>
<proteinExistence type="predicted"/>
<reference evidence="3" key="1">
    <citation type="journal article" date="2011" name="Nat. Biotechnol.">
        <title>The genomic sequence of the Chinese hamster ovary (CHO)-K1 cell line.</title>
        <authorList>
            <person name="Xu X."/>
            <person name="Nagarajan H."/>
            <person name="Lewis N.E."/>
            <person name="Pan S."/>
            <person name="Cai Z."/>
            <person name="Liu X."/>
            <person name="Chen W."/>
            <person name="Xie M."/>
            <person name="Wang W."/>
            <person name="Hammond S."/>
            <person name="Andersen M.R."/>
            <person name="Neff N."/>
            <person name="Passarelli B."/>
            <person name="Koh W."/>
            <person name="Fan H.C."/>
            <person name="Wang J."/>
            <person name="Gui Y."/>
            <person name="Lee K.H."/>
            <person name="Betenbaugh M.J."/>
            <person name="Quake S.R."/>
            <person name="Famili I."/>
            <person name="Palsson B.O."/>
            <person name="Wang J."/>
        </authorList>
    </citation>
    <scope>NUCLEOTIDE SEQUENCE [LARGE SCALE GENOMIC DNA]</scope>
    <source>
        <strain evidence="3">CHO K1 cell line</strain>
    </source>
</reference>
<dbReference type="EMBL" id="JH000356">
    <property type="protein sequence ID" value="EGV92243.1"/>
    <property type="molecule type" value="Genomic_DNA"/>
</dbReference>
<sequence>MEEFHLKWFLSHLPINCVNISGKVKSNEQPKIKKSAPIARIEHTYSPTTLEAKTGGSIKSRNSRQAWVAQ</sequence>
<dbReference type="InParanoid" id="G3HGM3"/>
<organism evidence="2 3">
    <name type="scientific">Cricetulus griseus</name>
    <name type="common">Chinese hamster</name>
    <name type="synonym">Cricetulus barabensis griseus</name>
    <dbReference type="NCBI Taxonomy" id="10029"/>
    <lineage>
        <taxon>Eukaryota</taxon>
        <taxon>Metazoa</taxon>
        <taxon>Chordata</taxon>
        <taxon>Craniata</taxon>
        <taxon>Vertebrata</taxon>
        <taxon>Euteleostomi</taxon>
        <taxon>Mammalia</taxon>
        <taxon>Eutheria</taxon>
        <taxon>Euarchontoglires</taxon>
        <taxon>Glires</taxon>
        <taxon>Rodentia</taxon>
        <taxon>Myomorpha</taxon>
        <taxon>Muroidea</taxon>
        <taxon>Cricetidae</taxon>
        <taxon>Cricetinae</taxon>
        <taxon>Cricetulus</taxon>
    </lineage>
</organism>
<name>G3HGM3_CRIGR</name>
<gene>
    <name evidence="2" type="ORF">I79_009761</name>
</gene>
<feature type="region of interest" description="Disordered" evidence="1">
    <location>
        <begin position="50"/>
        <end position="70"/>
    </location>
</feature>
<evidence type="ECO:0000313" key="3">
    <source>
        <dbReference type="Proteomes" id="UP000001075"/>
    </source>
</evidence>
<dbReference type="AlphaFoldDB" id="G3HGM3"/>
<evidence type="ECO:0000256" key="1">
    <source>
        <dbReference type="SAM" id="MobiDB-lite"/>
    </source>
</evidence>
<evidence type="ECO:0000313" key="2">
    <source>
        <dbReference type="EMBL" id="EGV92243.1"/>
    </source>
</evidence>
<dbReference type="Proteomes" id="UP000001075">
    <property type="component" value="Unassembled WGS sequence"/>
</dbReference>
<accession>G3HGM3</accession>